<comment type="caution">
    <text evidence="11">The sequence shown here is derived from an EMBL/GenBank/DDBJ whole genome shotgun (WGS) entry which is preliminary data.</text>
</comment>
<comment type="function">
    <text evidence="9">Involved in degradation of plant cell walls. Hydrolyzes the feruloyl-arabinose ester bond in arabinoxylans, and the feruloyl-galactose ester bond in pectin. Active against paranitrophenyl-acetate, methyl ferulate and wheat arabinoxylan.</text>
</comment>
<evidence type="ECO:0000256" key="6">
    <source>
        <dbReference type="ARBA" id="ARBA00022801"/>
    </source>
</evidence>
<keyword evidence="5 10" id="KW-0732">Signal</keyword>
<accession>A0ABQ4F076</accession>
<dbReference type="EMBL" id="BONX01000052">
    <property type="protein sequence ID" value="GIH00311.1"/>
    <property type="molecule type" value="Genomic_DNA"/>
</dbReference>
<evidence type="ECO:0000256" key="5">
    <source>
        <dbReference type="ARBA" id="ARBA00022729"/>
    </source>
</evidence>
<dbReference type="PANTHER" id="PTHR38050">
    <property type="match status" value="1"/>
</dbReference>
<dbReference type="InterPro" id="IPR029058">
    <property type="entry name" value="AB_hydrolase_fold"/>
</dbReference>
<evidence type="ECO:0000256" key="2">
    <source>
        <dbReference type="ARBA" id="ARBA00010278"/>
    </source>
</evidence>
<evidence type="ECO:0000256" key="4">
    <source>
        <dbReference type="ARBA" id="ARBA00022651"/>
    </source>
</evidence>
<evidence type="ECO:0000256" key="3">
    <source>
        <dbReference type="ARBA" id="ARBA00022525"/>
    </source>
</evidence>
<evidence type="ECO:0000313" key="11">
    <source>
        <dbReference type="EMBL" id="GIH00311.1"/>
    </source>
</evidence>
<dbReference type="Gene3D" id="3.40.50.1820">
    <property type="entry name" value="alpha/beta hydrolase"/>
    <property type="match status" value="1"/>
</dbReference>
<feature type="chain" id="PRO_5047518717" description="Poly(3-hydroxybutyrate) depolymerase" evidence="10">
    <location>
        <begin position="23"/>
        <end position="592"/>
    </location>
</feature>
<dbReference type="Proteomes" id="UP000621500">
    <property type="component" value="Unassembled WGS sequence"/>
</dbReference>
<keyword evidence="7" id="KW-0119">Carbohydrate metabolism</keyword>
<evidence type="ECO:0000256" key="9">
    <source>
        <dbReference type="ARBA" id="ARBA00025250"/>
    </source>
</evidence>
<keyword evidence="6" id="KW-0378">Hydrolase</keyword>
<sequence length="592" mass="65185">MRKAVMSVLLATAVLTPGIAHAGPPAQPEPPEVRTLETTVPAYDPMRGIRMGVSGLFERTVAGTGGRTAKIYASKDAYLGSYIVVLNTPEGEETVSWLAKSGWIERADKEKLVLYVLEPGASGEWGTAAEEQSYIETAYTNIGANGVDGRGDWYQPSESYYVVGYDTAGSVLQKLVMDDPILVAAAAFVDASDIDTQYLASMNSNFYPTPDWNGDLVASADVPVPVWIINSRQSQASDDVIDYWKDANQTSSKGTGFEGGKIFEQKPNMLYGYVAETSRVAVGVLEKKNIRENEPKERQLDKKIYDFLSSYTRYGGNVGGNTIGSRQDLDELGVTYQTMVVDGRLREYLVYVPHKAKVAAARGKDVPLVFSLHGSGMTMYMMFDYSRWWEVADREGFILVHPTSTNNGRATSWATAPTSSDHTFFGLLLDELKTNYNVDESRVYIGGQSNGAAMSQAVGRNLALSQNFTAVGATSFPSTSTNYDGETLPYYMAMGEFDFWPYQPSTPPVGGMISYWINRNDALGTPTTAASEEMSGRFVTSKWNNEDGVNVVRYTVTKGRGHSIIPEEMELIWDWYELWQKDAEGNNVYVGP</sequence>
<protein>
    <recommendedName>
        <fullName evidence="13">Poly(3-hydroxybutyrate) depolymerase</fullName>
    </recommendedName>
</protein>
<comment type="similarity">
    <text evidence="2">Belongs to the faeC family.</text>
</comment>
<comment type="subcellular location">
    <subcellularLocation>
        <location evidence="1">Secreted</location>
    </subcellularLocation>
</comment>
<keyword evidence="8" id="KW-0624">Polysaccharide degradation</keyword>
<dbReference type="SUPFAM" id="SSF53474">
    <property type="entry name" value="alpha/beta-Hydrolases"/>
    <property type="match status" value="1"/>
</dbReference>
<name>A0ABQ4F076_9ACTN</name>
<evidence type="ECO:0000256" key="8">
    <source>
        <dbReference type="ARBA" id="ARBA00023326"/>
    </source>
</evidence>
<keyword evidence="3" id="KW-0964">Secreted</keyword>
<reference evidence="11 12" key="1">
    <citation type="submission" date="2021-01" db="EMBL/GenBank/DDBJ databases">
        <title>Whole genome shotgun sequence of Plantactinospora mayteni NBRC 109088.</title>
        <authorList>
            <person name="Komaki H."/>
            <person name="Tamura T."/>
        </authorList>
    </citation>
    <scope>NUCLEOTIDE SEQUENCE [LARGE SCALE GENOMIC DNA]</scope>
    <source>
        <strain evidence="11 12">NBRC 109088</strain>
    </source>
</reference>
<evidence type="ECO:0000256" key="1">
    <source>
        <dbReference type="ARBA" id="ARBA00004613"/>
    </source>
</evidence>
<keyword evidence="4" id="KW-0858">Xylan degradation</keyword>
<evidence type="ECO:0008006" key="13">
    <source>
        <dbReference type="Google" id="ProtNLM"/>
    </source>
</evidence>
<evidence type="ECO:0000256" key="10">
    <source>
        <dbReference type="SAM" id="SignalP"/>
    </source>
</evidence>
<feature type="signal peptide" evidence="10">
    <location>
        <begin position="1"/>
        <end position="22"/>
    </location>
</feature>
<evidence type="ECO:0000256" key="7">
    <source>
        <dbReference type="ARBA" id="ARBA00023277"/>
    </source>
</evidence>
<evidence type="ECO:0000313" key="12">
    <source>
        <dbReference type="Proteomes" id="UP000621500"/>
    </source>
</evidence>
<dbReference type="InterPro" id="IPR043595">
    <property type="entry name" value="FaeB/C/D"/>
</dbReference>
<organism evidence="11 12">
    <name type="scientific">Plantactinospora mayteni</name>
    <dbReference type="NCBI Taxonomy" id="566021"/>
    <lineage>
        <taxon>Bacteria</taxon>
        <taxon>Bacillati</taxon>
        <taxon>Actinomycetota</taxon>
        <taxon>Actinomycetes</taxon>
        <taxon>Micromonosporales</taxon>
        <taxon>Micromonosporaceae</taxon>
        <taxon>Plantactinospora</taxon>
    </lineage>
</organism>
<dbReference type="PANTHER" id="PTHR38050:SF1">
    <property type="entry name" value="FERULOYL ESTERASE C"/>
    <property type="match status" value="1"/>
</dbReference>
<keyword evidence="12" id="KW-1185">Reference proteome</keyword>
<proteinExistence type="inferred from homology"/>
<gene>
    <name evidence="11" type="ORF">Pma05_68830</name>
</gene>